<reference evidence="2" key="1">
    <citation type="journal article" date="2015" name="Nature">
        <title>Complex archaea that bridge the gap between prokaryotes and eukaryotes.</title>
        <authorList>
            <person name="Spang A."/>
            <person name="Saw J.H."/>
            <person name="Jorgensen S.L."/>
            <person name="Zaremba-Niedzwiedzka K."/>
            <person name="Martijn J."/>
            <person name="Lind A.E."/>
            <person name="van Eijk R."/>
            <person name="Schleper C."/>
            <person name="Guy L."/>
            <person name="Ettema T.J."/>
        </authorList>
    </citation>
    <scope>NUCLEOTIDE SEQUENCE</scope>
</reference>
<evidence type="ECO:0000313" key="2">
    <source>
        <dbReference type="EMBL" id="KKL85026.1"/>
    </source>
</evidence>
<organism evidence="2">
    <name type="scientific">marine sediment metagenome</name>
    <dbReference type="NCBI Taxonomy" id="412755"/>
    <lineage>
        <taxon>unclassified sequences</taxon>
        <taxon>metagenomes</taxon>
        <taxon>ecological metagenomes</taxon>
    </lineage>
</organism>
<dbReference type="EMBL" id="LAZR01021522">
    <property type="protein sequence ID" value="KKL85026.1"/>
    <property type="molecule type" value="Genomic_DNA"/>
</dbReference>
<dbReference type="AlphaFoldDB" id="A0A0F9G3I3"/>
<name>A0A0F9G3I3_9ZZZZ</name>
<comment type="caution">
    <text evidence="2">The sequence shown here is derived from an EMBL/GenBank/DDBJ whole genome shotgun (WGS) entry which is preliminary data.</text>
</comment>
<keyword evidence="1" id="KW-0175">Coiled coil</keyword>
<accession>A0A0F9G3I3</accession>
<feature type="coiled-coil region" evidence="1">
    <location>
        <begin position="41"/>
        <end position="68"/>
    </location>
</feature>
<sequence>SDGSRHSKADALKEQVQELMPEFPASLYSDLLQAAIDEINFHEIIENQKEYIKEIKSLNENINKNSEKDLITLEAIQKHNTAIEELGTRIDKSEVNLRHFTKINNRLSSIEKLLTIHDQELAKLKTHG</sequence>
<proteinExistence type="predicted"/>
<feature type="non-terminal residue" evidence="2">
    <location>
        <position position="1"/>
    </location>
</feature>
<evidence type="ECO:0000256" key="1">
    <source>
        <dbReference type="SAM" id="Coils"/>
    </source>
</evidence>
<protein>
    <submittedName>
        <fullName evidence="2">Uncharacterized protein</fullName>
    </submittedName>
</protein>
<gene>
    <name evidence="2" type="ORF">LCGC14_1958880</name>
</gene>